<keyword evidence="2" id="KW-1185">Reference proteome</keyword>
<dbReference type="EMBL" id="CP022521">
    <property type="protein sequence ID" value="ASO18920.1"/>
    <property type="molecule type" value="Genomic_DNA"/>
</dbReference>
<evidence type="ECO:0000313" key="1">
    <source>
        <dbReference type="EMBL" id="ASO18920.1"/>
    </source>
</evidence>
<sequence length="114" mass="11871">MSPSEARAALSARRPRLVLWLGLGGLLAIGLVLAWVNYLLVAAVAFSCVDAATCPMARVYFVAFGPTATLLIGVIAGGIGGERAIRAGLPVPGWVAWPWLFYGAVFLVAVAVAF</sequence>
<gene>
    <name evidence="1" type="ORF">AHOG_06340</name>
</gene>
<name>A0A221VZH4_9PSEU</name>
<evidence type="ECO:0000313" key="2">
    <source>
        <dbReference type="Proteomes" id="UP000204221"/>
    </source>
</evidence>
<accession>A0A221VZH4</accession>
<reference evidence="1 2" key="1">
    <citation type="submission" date="2017-07" db="EMBL/GenBank/DDBJ databases">
        <title>Complete genome sequence of Actinoalloteichus hoggarensis DSM 45943, type strain of Actinoalloteichus hoggarensis.</title>
        <authorList>
            <person name="Ruckert C."/>
            <person name="Nouioui I."/>
            <person name="Willmese J."/>
            <person name="van Wezel G."/>
            <person name="Klenk H.-P."/>
            <person name="Kalinowski J."/>
            <person name="Zotchev S.B."/>
        </authorList>
    </citation>
    <scope>NUCLEOTIDE SEQUENCE [LARGE SCALE GENOMIC DNA]</scope>
    <source>
        <strain evidence="1 2">DSM 45943</strain>
    </source>
</reference>
<protein>
    <submittedName>
        <fullName evidence="1">Uncharacterized protein</fullName>
    </submittedName>
</protein>
<dbReference type="RefSeq" id="WP_093940526.1">
    <property type="nucleotide sequence ID" value="NZ_CP022521.1"/>
</dbReference>
<proteinExistence type="predicted"/>
<dbReference type="KEGG" id="ahg:AHOG_06340"/>
<dbReference type="Proteomes" id="UP000204221">
    <property type="component" value="Chromosome"/>
</dbReference>
<dbReference type="AlphaFoldDB" id="A0A221VZH4"/>
<organism evidence="1 2">
    <name type="scientific">Actinoalloteichus hoggarensis</name>
    <dbReference type="NCBI Taxonomy" id="1470176"/>
    <lineage>
        <taxon>Bacteria</taxon>
        <taxon>Bacillati</taxon>
        <taxon>Actinomycetota</taxon>
        <taxon>Actinomycetes</taxon>
        <taxon>Pseudonocardiales</taxon>
        <taxon>Pseudonocardiaceae</taxon>
        <taxon>Actinoalloteichus</taxon>
    </lineage>
</organism>
<dbReference type="OrthoDB" id="10011867at2"/>